<accession>H2DE37</accession>
<dbReference type="KEGG" id="vg:11605380"/>
<dbReference type="RefSeq" id="YP_005098411.1">
    <property type="nucleotide sequence ID" value="NC_016767.1"/>
</dbReference>
<dbReference type="GeneID" id="11605380"/>
<feature type="region of interest" description="Disordered" evidence="1">
    <location>
        <begin position="720"/>
        <end position="781"/>
    </location>
</feature>
<name>H2DE37_9CAUD</name>
<feature type="region of interest" description="Disordered" evidence="1">
    <location>
        <begin position="1"/>
        <end position="47"/>
    </location>
</feature>
<feature type="region of interest" description="Disordered" evidence="1">
    <location>
        <begin position="613"/>
        <end position="636"/>
    </location>
</feature>
<dbReference type="InterPro" id="IPR032427">
    <property type="entry name" value="P22_portal"/>
</dbReference>
<evidence type="ECO:0000256" key="1">
    <source>
        <dbReference type="SAM" id="MobiDB-lite"/>
    </source>
</evidence>
<gene>
    <name evidence="2" type="ORF">PEp14_0007</name>
</gene>
<proteinExistence type="predicted"/>
<evidence type="ECO:0000313" key="2">
    <source>
        <dbReference type="EMBL" id="AEY69596.1"/>
    </source>
</evidence>
<protein>
    <submittedName>
        <fullName evidence="2">Putative portal protein</fullName>
    </submittedName>
</protein>
<feature type="region of interest" description="Disordered" evidence="1">
    <location>
        <begin position="299"/>
        <end position="324"/>
    </location>
</feature>
<feature type="compositionally biased region" description="Low complexity" evidence="1">
    <location>
        <begin position="726"/>
        <end position="773"/>
    </location>
</feature>
<dbReference type="EMBL" id="JN585957">
    <property type="protein sequence ID" value="AEY69596.1"/>
    <property type="molecule type" value="Genomic_DNA"/>
</dbReference>
<feature type="compositionally biased region" description="Polar residues" evidence="1">
    <location>
        <begin position="306"/>
        <end position="316"/>
    </location>
</feature>
<keyword evidence="3" id="KW-1185">Reference proteome</keyword>
<dbReference type="OrthoDB" id="1089at10239"/>
<dbReference type="Pfam" id="PF16510">
    <property type="entry name" value="P22_portal"/>
    <property type="match status" value="1"/>
</dbReference>
<evidence type="ECO:0000313" key="3">
    <source>
        <dbReference type="Proteomes" id="UP000007323"/>
    </source>
</evidence>
<sequence length="781" mass="87836">MFDDDIKSSGMDFANGRVDSTDPYTRMPEQDADTPKQRSKLDSPQMEAAHRRLLRLYEDELDRQSENRAQMARDEDFYDNDQWREEDARALRDRGQVPLVYNVISSSINWVLGTEKRGRTDYKILPRRKDAGKPAERKTQLMKYLSDVNASPFHRSRAFEDSVKVGIGWIETGVQNEDDGEPVFTRYESWRNILWDSACTEKDLKDCRYIFRAKWVDLDIAEAMFPDRIGTLRAAAAGNQAYGLDEQGDDAMDSMENQLSGYASIRAFNDGFQRGRVRLIEVWYRKPTKAKRMVGGDFSGELFDEQNPSPGHQQSIDDGEGVPTDRSMMQMHVAIMCNVGMLYHAPSPYRHNQFPFTPLWCYRRGRDGLPYGMIRGMRDMQEDINKRASKALHILSTNKVIMDEGAVDDLDEFAEEVSRPDAILVKKKGYQLEINAERELAPAHLDLMSRSISMIQTLSGVTDENMGRSTNATSGRAINARQEQGSMTTAGIFDNLRFAVQIHGSKELSLIEQFFTERKQFRITNARGTPEYIEVNDGLPENDIVRSKADFIISDADWRASVRQAQTEELFALLQQLAPVAPQIALVMLDLIVEGMDITSRDEIVKRIRQVTGMRDPDAEEMTPEEKAQEQAKQQAEQQQAELNQRAAMAKIARDEAAAQKDMASVGKVQADVKKVLGSLAGENVNTQLAALQAAIAAIQTPGAVGVADGILHESGFMSRTEEDAATQAAVEEAQQQQQEQAQQQQAQQEQEAAAQQEQEQQPAQQEQQPEPQGAGIGQFA</sequence>
<reference evidence="2 3" key="1">
    <citation type="submission" date="2011-08" db="EMBL/GenBank/DDBJ databases">
        <authorList>
            <person name="Kim I.-G."/>
            <person name="Rhim S.-L."/>
        </authorList>
    </citation>
    <scope>NUCLEOTIDE SEQUENCE [LARGE SCALE GENOMIC DNA]</scope>
</reference>
<dbReference type="Proteomes" id="UP000007323">
    <property type="component" value="Segment"/>
</dbReference>
<organism evidence="2 3">
    <name type="scientific">Erwinia phage PEp14</name>
    <dbReference type="NCBI Taxonomy" id="1131315"/>
    <lineage>
        <taxon>Viruses</taxon>
        <taxon>Duplodnaviria</taxon>
        <taxon>Heunggongvirae</taxon>
        <taxon>Uroviricota</taxon>
        <taxon>Caudoviricetes</taxon>
        <taxon>Pavtokvirus</taxon>
        <taxon>Pavtokvirus PEp14</taxon>
    </lineage>
</organism>